<sequence length="184" mass="21011">MRLTAFSILGLVACSLAMAIPGSNERNVTSAFTRLTKRADGECTNLNLPTEEEYDRGVWTFCMHWDPDESHTSTDRFINRHRPVRWTIGITSYEGKILNWVYELWLNGMDRPMADQLITKEKCIRKMSEILSEGELGKQYCIVKGTETVLFQGGKFDELIQPWGSLNYESRLHGETGNPFPVEG</sequence>
<name>A0A6A6UU87_9PLEO</name>
<dbReference type="AlphaFoldDB" id="A0A6A6UU87"/>
<keyword evidence="3" id="KW-1185">Reference proteome</keyword>
<evidence type="ECO:0000313" key="2">
    <source>
        <dbReference type="EMBL" id="KAF2741838.1"/>
    </source>
</evidence>
<evidence type="ECO:0000313" key="3">
    <source>
        <dbReference type="Proteomes" id="UP000799440"/>
    </source>
</evidence>
<evidence type="ECO:0000256" key="1">
    <source>
        <dbReference type="SAM" id="SignalP"/>
    </source>
</evidence>
<gene>
    <name evidence="2" type="ORF">M011DRAFT_314917</name>
</gene>
<proteinExistence type="predicted"/>
<dbReference type="Proteomes" id="UP000799440">
    <property type="component" value="Unassembled WGS sequence"/>
</dbReference>
<feature type="chain" id="PRO_5025426964" description="Ecp2 effector protein domain-containing protein" evidence="1">
    <location>
        <begin position="20"/>
        <end position="184"/>
    </location>
</feature>
<dbReference type="OrthoDB" id="3797426at2759"/>
<reference evidence="2" key="1">
    <citation type="journal article" date="2020" name="Stud. Mycol.">
        <title>101 Dothideomycetes genomes: a test case for predicting lifestyles and emergence of pathogens.</title>
        <authorList>
            <person name="Haridas S."/>
            <person name="Albert R."/>
            <person name="Binder M."/>
            <person name="Bloem J."/>
            <person name="Labutti K."/>
            <person name="Salamov A."/>
            <person name="Andreopoulos B."/>
            <person name="Baker S."/>
            <person name="Barry K."/>
            <person name="Bills G."/>
            <person name="Bluhm B."/>
            <person name="Cannon C."/>
            <person name="Castanera R."/>
            <person name="Culley D."/>
            <person name="Daum C."/>
            <person name="Ezra D."/>
            <person name="Gonzalez J."/>
            <person name="Henrissat B."/>
            <person name="Kuo A."/>
            <person name="Liang C."/>
            <person name="Lipzen A."/>
            <person name="Lutzoni F."/>
            <person name="Magnuson J."/>
            <person name="Mondo S."/>
            <person name="Nolan M."/>
            <person name="Ohm R."/>
            <person name="Pangilinan J."/>
            <person name="Park H.-J."/>
            <person name="Ramirez L."/>
            <person name="Alfaro M."/>
            <person name="Sun H."/>
            <person name="Tritt A."/>
            <person name="Yoshinaga Y."/>
            <person name="Zwiers L.-H."/>
            <person name="Turgeon B."/>
            <person name="Goodwin S."/>
            <person name="Spatafora J."/>
            <person name="Crous P."/>
            <person name="Grigoriev I."/>
        </authorList>
    </citation>
    <scope>NUCLEOTIDE SEQUENCE</scope>
    <source>
        <strain evidence="2">CBS 119925</strain>
    </source>
</reference>
<dbReference type="EMBL" id="MU006622">
    <property type="protein sequence ID" value="KAF2741838.1"/>
    <property type="molecule type" value="Genomic_DNA"/>
</dbReference>
<protein>
    <recommendedName>
        <fullName evidence="4">Ecp2 effector protein domain-containing protein</fullName>
    </recommendedName>
</protein>
<keyword evidence="1" id="KW-0732">Signal</keyword>
<feature type="signal peptide" evidence="1">
    <location>
        <begin position="1"/>
        <end position="19"/>
    </location>
</feature>
<evidence type="ECO:0008006" key="4">
    <source>
        <dbReference type="Google" id="ProtNLM"/>
    </source>
</evidence>
<accession>A0A6A6UU87</accession>
<organism evidence="2 3">
    <name type="scientific">Sporormia fimetaria CBS 119925</name>
    <dbReference type="NCBI Taxonomy" id="1340428"/>
    <lineage>
        <taxon>Eukaryota</taxon>
        <taxon>Fungi</taxon>
        <taxon>Dikarya</taxon>
        <taxon>Ascomycota</taxon>
        <taxon>Pezizomycotina</taxon>
        <taxon>Dothideomycetes</taxon>
        <taxon>Pleosporomycetidae</taxon>
        <taxon>Pleosporales</taxon>
        <taxon>Sporormiaceae</taxon>
        <taxon>Sporormia</taxon>
    </lineage>
</organism>